<feature type="domain" description="Endoribonuclease YicC-like N-terminal" evidence="7">
    <location>
        <begin position="9"/>
        <end position="176"/>
    </location>
</feature>
<dbReference type="GO" id="GO:0004521">
    <property type="term" value="F:RNA endonuclease activity"/>
    <property type="evidence" value="ECO:0007669"/>
    <property type="project" value="InterPro"/>
</dbReference>
<evidence type="ECO:0000313" key="10">
    <source>
        <dbReference type="Proteomes" id="UP000198615"/>
    </source>
</evidence>
<feature type="compositionally biased region" description="Polar residues" evidence="6">
    <location>
        <begin position="1"/>
        <end position="12"/>
    </location>
</feature>
<dbReference type="InterPro" id="IPR013551">
    <property type="entry name" value="YicC-like_C"/>
</dbReference>
<dbReference type="RefSeq" id="WP_245701952.1">
    <property type="nucleotide sequence ID" value="NZ_FNBW01000005.1"/>
</dbReference>
<comment type="caution">
    <text evidence="9">The sequence shown here is derived from an EMBL/GenBank/DDBJ whole genome shotgun (WGS) entry which is preliminary data.</text>
</comment>
<dbReference type="Pfam" id="PF08340">
    <property type="entry name" value="YicC-like_C"/>
    <property type="match status" value="1"/>
</dbReference>
<dbReference type="EMBL" id="FNBW01000005">
    <property type="protein sequence ID" value="SDF68813.1"/>
    <property type="molecule type" value="Genomic_DNA"/>
</dbReference>
<evidence type="ECO:0000256" key="6">
    <source>
        <dbReference type="SAM" id="MobiDB-lite"/>
    </source>
</evidence>
<dbReference type="Pfam" id="PF03755">
    <property type="entry name" value="YicC-like_N"/>
    <property type="match status" value="1"/>
</dbReference>
<gene>
    <name evidence="9" type="ORF">SAMN05660686_02071</name>
</gene>
<reference evidence="9 10" key="1">
    <citation type="submission" date="2016-10" db="EMBL/GenBank/DDBJ databases">
        <authorList>
            <person name="Varghese N."/>
            <person name="Submissions S."/>
        </authorList>
    </citation>
    <scope>NUCLEOTIDE SEQUENCE [LARGE SCALE GENOMIC DNA]</scope>
    <source>
        <strain evidence="9 10">DSM 18839</strain>
    </source>
</reference>
<proteinExistence type="inferred from homology"/>
<dbReference type="InterPro" id="IPR005229">
    <property type="entry name" value="YicC/YloC-like"/>
</dbReference>
<comment type="cofactor">
    <cofactor evidence="1">
        <name>a divalent metal cation</name>
        <dbReference type="ChEBI" id="CHEBI:60240"/>
    </cofactor>
</comment>
<comment type="similarity">
    <text evidence="5">Belongs to the YicC/YloC family.</text>
</comment>
<evidence type="ECO:0000259" key="8">
    <source>
        <dbReference type="Pfam" id="PF08340"/>
    </source>
</evidence>
<evidence type="ECO:0000256" key="4">
    <source>
        <dbReference type="ARBA" id="ARBA00022801"/>
    </source>
</evidence>
<keyword evidence="2" id="KW-0540">Nuclease</keyword>
<dbReference type="Proteomes" id="UP000198615">
    <property type="component" value="Unassembled WGS sequence"/>
</dbReference>
<dbReference type="NCBIfam" id="TIGR00255">
    <property type="entry name" value="YicC/YloC family endoribonuclease"/>
    <property type="match status" value="1"/>
</dbReference>
<keyword evidence="3" id="KW-0255">Endonuclease</keyword>
<evidence type="ECO:0000259" key="7">
    <source>
        <dbReference type="Pfam" id="PF03755"/>
    </source>
</evidence>
<evidence type="ECO:0000256" key="5">
    <source>
        <dbReference type="ARBA" id="ARBA00035648"/>
    </source>
</evidence>
<feature type="region of interest" description="Disordered" evidence="6">
    <location>
        <begin position="1"/>
        <end position="29"/>
    </location>
</feature>
<organism evidence="9 10">
    <name type="scientific">Thalassobaculum litoreum DSM 18839</name>
    <dbReference type="NCBI Taxonomy" id="1123362"/>
    <lineage>
        <taxon>Bacteria</taxon>
        <taxon>Pseudomonadati</taxon>
        <taxon>Pseudomonadota</taxon>
        <taxon>Alphaproteobacteria</taxon>
        <taxon>Rhodospirillales</taxon>
        <taxon>Thalassobaculaceae</taxon>
        <taxon>Thalassobaculum</taxon>
    </lineage>
</organism>
<feature type="domain" description="Endoribonuclease YicC-like C-terminal" evidence="8">
    <location>
        <begin position="197"/>
        <end position="313"/>
    </location>
</feature>
<evidence type="ECO:0000313" key="9">
    <source>
        <dbReference type="EMBL" id="SDF68813.1"/>
    </source>
</evidence>
<dbReference type="PANTHER" id="PTHR30636">
    <property type="entry name" value="UPF0701 PROTEIN YICC"/>
    <property type="match status" value="1"/>
</dbReference>
<dbReference type="GO" id="GO:0016787">
    <property type="term" value="F:hydrolase activity"/>
    <property type="evidence" value="ECO:0007669"/>
    <property type="project" value="UniProtKB-KW"/>
</dbReference>
<name>A0A8G2BJX1_9PROT</name>
<sequence length="313" mass="34291">MSEQSARVTSMTGFARSDGGATSTSDDGAATDWSWSWEIRSVNSKGLDLRMRLPSVAERWEQTVRERVSASVNRGSVTVNWSLEKADRATTPELVVNEAFLETVLGLQQKLEDKGLVFPTAPSLDRLLNVRGVLETVERVADTTVIEQLQAPAFADLDTALAALVEARHREGARLETVLLGHLDEIDSLTADAAKVAEAQPVALRKRMEGQLALLLAASPPVSEERLAQELALLATKADVREETDRLSAHVHACRELLTGGGAVGRKLDFLCQELNREANTLCSKAIDLDLTNIGVELKTRIERFREQIQNVE</sequence>
<protein>
    <submittedName>
        <fullName evidence="9">TIGR00255 family protein</fullName>
    </submittedName>
</protein>
<dbReference type="AlphaFoldDB" id="A0A8G2BJX1"/>
<dbReference type="PANTHER" id="PTHR30636:SF3">
    <property type="entry name" value="UPF0701 PROTEIN YICC"/>
    <property type="match status" value="1"/>
</dbReference>
<evidence type="ECO:0000256" key="2">
    <source>
        <dbReference type="ARBA" id="ARBA00022722"/>
    </source>
</evidence>
<accession>A0A8G2BJX1</accession>
<evidence type="ECO:0000256" key="3">
    <source>
        <dbReference type="ARBA" id="ARBA00022759"/>
    </source>
</evidence>
<keyword evidence="4" id="KW-0378">Hydrolase</keyword>
<evidence type="ECO:0000256" key="1">
    <source>
        <dbReference type="ARBA" id="ARBA00001968"/>
    </source>
</evidence>
<dbReference type="InterPro" id="IPR013527">
    <property type="entry name" value="YicC-like_N"/>
</dbReference>
<keyword evidence="10" id="KW-1185">Reference proteome</keyword>